<organism evidence="3 4">
    <name type="scientific">Gossypium arboreum</name>
    <name type="common">Tree cotton</name>
    <name type="synonym">Gossypium nanking</name>
    <dbReference type="NCBI Taxonomy" id="29729"/>
    <lineage>
        <taxon>Eukaryota</taxon>
        <taxon>Viridiplantae</taxon>
        <taxon>Streptophyta</taxon>
        <taxon>Embryophyta</taxon>
        <taxon>Tracheophyta</taxon>
        <taxon>Spermatophyta</taxon>
        <taxon>Magnoliopsida</taxon>
        <taxon>eudicotyledons</taxon>
        <taxon>Gunneridae</taxon>
        <taxon>Pentapetalae</taxon>
        <taxon>rosids</taxon>
        <taxon>malvids</taxon>
        <taxon>Malvales</taxon>
        <taxon>Malvaceae</taxon>
        <taxon>Malvoideae</taxon>
        <taxon>Gossypium</taxon>
    </lineage>
</organism>
<reference evidence="3 4" key="1">
    <citation type="submission" date="2023-03" db="EMBL/GenBank/DDBJ databases">
        <title>WGS of Gossypium arboreum.</title>
        <authorList>
            <person name="Yu D."/>
        </authorList>
    </citation>
    <scope>NUCLEOTIDE SEQUENCE [LARGE SCALE GENOMIC DNA]</scope>
    <source>
        <tissue evidence="3">Leaf</tissue>
    </source>
</reference>
<evidence type="ECO:0000256" key="1">
    <source>
        <dbReference type="PROSITE-ProRule" id="PRU00047"/>
    </source>
</evidence>
<evidence type="ECO:0000259" key="2">
    <source>
        <dbReference type="PROSITE" id="PS50158"/>
    </source>
</evidence>
<keyword evidence="4" id="KW-1185">Reference proteome</keyword>
<name>A0ABR0MGT2_GOSAR</name>
<dbReference type="EMBL" id="JARKNE010000013">
    <property type="protein sequence ID" value="KAK5772491.1"/>
    <property type="molecule type" value="Genomic_DNA"/>
</dbReference>
<protein>
    <recommendedName>
        <fullName evidence="2">CCHC-type domain-containing protein</fullName>
    </recommendedName>
</protein>
<dbReference type="PANTHER" id="PTHR31286:SF173">
    <property type="entry name" value="DUF4283 DOMAIN-CONTAINING PROTEIN"/>
    <property type="match status" value="1"/>
</dbReference>
<keyword evidence="1" id="KW-0862">Zinc</keyword>
<proteinExistence type="predicted"/>
<evidence type="ECO:0000313" key="3">
    <source>
        <dbReference type="EMBL" id="KAK5772491.1"/>
    </source>
</evidence>
<dbReference type="InterPro" id="IPR040256">
    <property type="entry name" value="At4g02000-like"/>
</dbReference>
<dbReference type="PANTHER" id="PTHR31286">
    <property type="entry name" value="GLYCINE-RICH CELL WALL STRUCTURAL PROTEIN 1.8-LIKE"/>
    <property type="match status" value="1"/>
</dbReference>
<keyword evidence="1" id="KW-0479">Metal-binding</keyword>
<accession>A0ABR0MGT2</accession>
<dbReference type="InterPro" id="IPR036875">
    <property type="entry name" value="Znf_CCHC_sf"/>
</dbReference>
<dbReference type="SUPFAM" id="SSF57756">
    <property type="entry name" value="Retrovirus zinc finger-like domains"/>
    <property type="match status" value="1"/>
</dbReference>
<sequence>MAVYVNLEKVLISQVSINEVIQRVEYEYLPTMCFLCGHYGHIKELCPNKIDEQKAIEARVANGKDERTNNITAHLDETLKERADVRCDHCKEMVAKFQEQQGSRASKH</sequence>
<gene>
    <name evidence="3" type="ORF">PVK06_048780</name>
</gene>
<comment type="caution">
    <text evidence="3">The sequence shown here is derived from an EMBL/GenBank/DDBJ whole genome shotgun (WGS) entry which is preliminary data.</text>
</comment>
<feature type="domain" description="CCHC-type" evidence="2">
    <location>
        <begin position="33"/>
        <end position="48"/>
    </location>
</feature>
<dbReference type="InterPro" id="IPR001878">
    <property type="entry name" value="Znf_CCHC"/>
</dbReference>
<evidence type="ECO:0000313" key="4">
    <source>
        <dbReference type="Proteomes" id="UP001358586"/>
    </source>
</evidence>
<keyword evidence="1" id="KW-0863">Zinc-finger</keyword>
<dbReference type="Proteomes" id="UP001358586">
    <property type="component" value="Chromosome 13"/>
</dbReference>
<dbReference type="PROSITE" id="PS50158">
    <property type="entry name" value="ZF_CCHC"/>
    <property type="match status" value="1"/>
</dbReference>